<evidence type="ECO:0000256" key="1">
    <source>
        <dbReference type="SAM" id="MobiDB-lite"/>
    </source>
</evidence>
<protein>
    <submittedName>
        <fullName evidence="2">Uncharacterized protein</fullName>
    </submittedName>
</protein>
<accession>A0AAE7XRC1</accession>
<evidence type="ECO:0000313" key="3">
    <source>
        <dbReference type="Proteomes" id="UP000827806"/>
    </source>
</evidence>
<reference evidence="2 3" key="1">
    <citation type="submission" date="2021-06" db="EMBL/GenBank/DDBJ databases">
        <title>Complete genome sequence of Erwinia phage pEa_SNUABM_35.</title>
        <authorList>
            <person name="Kim S.G."/>
            <person name="Park S.C."/>
        </authorList>
    </citation>
    <scope>NUCLEOTIDE SEQUENCE [LARGE SCALE GENOMIC DNA]</scope>
</reference>
<proteinExistence type="predicted"/>
<sequence length="184" mass="19307">MAKAIKSSNLSPTLISRIQKKSGSIGTSKAKPSELPHDILIETVQAVELIGFITDRTENSVTIRHKRGHGSSAQVVSTFGPNQTLSVLGEAGGHGSVIALINAPVREYKGFTIKYKGATIVATSVETGEVIEVNTALPGFTVRATVNETAAAKKYGTPAPTKAKKLDKGDKAGKTAKVAKKVKK</sequence>
<organism evidence="2 3">
    <name type="scientific">Erwinia phage pEa_SNUABM_35</name>
    <dbReference type="NCBI Taxonomy" id="2869557"/>
    <lineage>
        <taxon>Viruses</taxon>
        <taxon>Duplodnaviria</taxon>
        <taxon>Heunggongvirae</taxon>
        <taxon>Uroviricota</taxon>
        <taxon>Caudoviricetes</taxon>
        <taxon>Alexandravirus</taxon>
        <taxon>Alexandravirus SNUABM35</taxon>
    </lineage>
</organism>
<evidence type="ECO:0000313" key="2">
    <source>
        <dbReference type="EMBL" id="QZE60241.1"/>
    </source>
</evidence>
<gene>
    <name evidence="2" type="ORF">pEaSNUABM35_00324</name>
</gene>
<feature type="region of interest" description="Disordered" evidence="1">
    <location>
        <begin position="156"/>
        <end position="184"/>
    </location>
</feature>
<dbReference type="EMBL" id="MZ443788">
    <property type="protein sequence ID" value="QZE60241.1"/>
    <property type="molecule type" value="Genomic_DNA"/>
</dbReference>
<dbReference type="Proteomes" id="UP000827806">
    <property type="component" value="Segment"/>
</dbReference>
<name>A0AAE7XRC1_9CAUD</name>
<keyword evidence="3" id="KW-1185">Reference proteome</keyword>
<feature type="compositionally biased region" description="Basic and acidic residues" evidence="1">
    <location>
        <begin position="164"/>
        <end position="173"/>
    </location>
</feature>